<protein>
    <submittedName>
        <fullName evidence="12">Na+/H+ antiporter</fullName>
    </submittedName>
</protein>
<dbReference type="InterPro" id="IPR018422">
    <property type="entry name" value="Cation/H_exchanger_CPA1"/>
</dbReference>
<dbReference type="GO" id="GO:0051453">
    <property type="term" value="P:regulation of intracellular pH"/>
    <property type="evidence" value="ECO:0007669"/>
    <property type="project" value="TreeGrafter"/>
</dbReference>
<keyword evidence="7 10" id="KW-0406">Ion transport</keyword>
<feature type="transmembrane region" description="Helical" evidence="10">
    <location>
        <begin position="224"/>
        <end position="249"/>
    </location>
</feature>
<evidence type="ECO:0000256" key="5">
    <source>
        <dbReference type="ARBA" id="ARBA00022989"/>
    </source>
</evidence>
<keyword evidence="4 10" id="KW-0812">Transmembrane</keyword>
<keyword evidence="13" id="KW-1185">Reference proteome</keyword>
<comment type="similarity">
    <text evidence="10">Belongs to the monovalent cation:proton antiporter 1 (CPA1) transporter (TC 2.A.36) family.</text>
</comment>
<evidence type="ECO:0000256" key="8">
    <source>
        <dbReference type="ARBA" id="ARBA00023136"/>
    </source>
</evidence>
<feature type="transmembrane region" description="Helical" evidence="10">
    <location>
        <begin position="6"/>
        <end position="23"/>
    </location>
</feature>
<keyword evidence="2 10" id="KW-0813">Transport</keyword>
<evidence type="ECO:0000259" key="11">
    <source>
        <dbReference type="Pfam" id="PF00999"/>
    </source>
</evidence>
<evidence type="ECO:0000256" key="2">
    <source>
        <dbReference type="ARBA" id="ARBA00022448"/>
    </source>
</evidence>
<dbReference type="Gene3D" id="1.20.1530.20">
    <property type="match status" value="1"/>
</dbReference>
<dbReference type="GO" id="GO:0015385">
    <property type="term" value="F:sodium:proton antiporter activity"/>
    <property type="evidence" value="ECO:0007669"/>
    <property type="project" value="InterPro"/>
</dbReference>
<dbReference type="AlphaFoldDB" id="A0A4P6JM06"/>
<evidence type="ECO:0000256" key="7">
    <source>
        <dbReference type="ARBA" id="ARBA00023065"/>
    </source>
</evidence>
<keyword evidence="9 10" id="KW-0739">Sodium transport</keyword>
<dbReference type="InterPro" id="IPR038770">
    <property type="entry name" value="Na+/solute_symporter_sf"/>
</dbReference>
<dbReference type="PANTHER" id="PTHR10110">
    <property type="entry name" value="SODIUM/HYDROGEN EXCHANGER"/>
    <property type="match status" value="1"/>
</dbReference>
<evidence type="ECO:0000256" key="1">
    <source>
        <dbReference type="ARBA" id="ARBA00004651"/>
    </source>
</evidence>
<gene>
    <name evidence="12" type="ORF">EPA93_08645</name>
</gene>
<keyword evidence="8 10" id="KW-0472">Membrane</keyword>
<comment type="caution">
    <text evidence="10">Lacks conserved residue(s) required for the propagation of feature annotation.</text>
</comment>
<dbReference type="Pfam" id="PF00999">
    <property type="entry name" value="Na_H_Exchanger"/>
    <property type="match status" value="1"/>
</dbReference>
<feature type="transmembrane region" description="Helical" evidence="10">
    <location>
        <begin position="297"/>
        <end position="323"/>
    </location>
</feature>
<dbReference type="GO" id="GO:0098719">
    <property type="term" value="P:sodium ion import across plasma membrane"/>
    <property type="evidence" value="ECO:0007669"/>
    <property type="project" value="TreeGrafter"/>
</dbReference>
<comment type="subcellular location">
    <subcellularLocation>
        <location evidence="1 10">Cell membrane</location>
        <topology evidence="1 10">Multi-pass membrane protein</topology>
    </subcellularLocation>
</comment>
<feature type="domain" description="Cation/H+ exchanger transmembrane" evidence="11">
    <location>
        <begin position="15"/>
        <end position="406"/>
    </location>
</feature>
<feature type="transmembrane region" description="Helical" evidence="10">
    <location>
        <begin position="184"/>
        <end position="204"/>
    </location>
</feature>
<dbReference type="InterPro" id="IPR004705">
    <property type="entry name" value="Cation/H_exchanger_CPA1_bac"/>
</dbReference>
<sequence length="527" mass="57705">MLHSTIVQTLGLLVIIIILATIAPRIHVPYAVLLVIGGAILGSLPFLPHIVLEPDLVLLLFLPPLVFSSAWFTSWRDFRREFPAIFLLAIGLVLVTMLAVALVAHLVIPGLSWASAFLLGAIVSPTDTVAASTVLQNFGLSRRVTTIIEGESLVNDATGLVAYHFALAAAVTGTFSLPKASLQFFVSSIGGIVLGLALAIPVSWLHKLLHYPPSEILLTVLTSFAGYLLADSFGMSGVLATVAAGLYLGRQSANFFASDTRLQANSFWNVLVFLFNGLIFLLLGLQLNMVIVHSAQLSFIALLGYAALISLTVIGVRILWSFTSMAILRFLHSYFHLRYQVSDWRYTCVISWAGMRGGVSLAAALAVPSVTASGQAFPAQSLIIFLTFGVILSTLVIQSLTLGPLIRLLGLEEDHSLGKEMSIALQAVTDAVGHCLEELQQQDWAPQGFISLLSAFFKRRKNLLAHLAATERDTVKERIQARQRVQNELRQVERRTLIDLRNSDQISDEVFHRIERELDLRESSRIF</sequence>
<evidence type="ECO:0000256" key="4">
    <source>
        <dbReference type="ARBA" id="ARBA00022692"/>
    </source>
</evidence>
<dbReference type="EMBL" id="CP035758">
    <property type="protein sequence ID" value="QBD76070.1"/>
    <property type="molecule type" value="Genomic_DNA"/>
</dbReference>
<feature type="transmembrane region" description="Helical" evidence="10">
    <location>
        <begin position="270"/>
        <end position="291"/>
    </location>
</feature>
<name>A0A4P6JM06_KTERU</name>
<feature type="transmembrane region" description="Helical" evidence="10">
    <location>
        <begin position="379"/>
        <end position="397"/>
    </location>
</feature>
<keyword evidence="3 10" id="KW-1003">Cell membrane</keyword>
<dbReference type="GO" id="GO:0005886">
    <property type="term" value="C:plasma membrane"/>
    <property type="evidence" value="ECO:0007669"/>
    <property type="project" value="UniProtKB-SubCell"/>
</dbReference>
<feature type="transmembrane region" description="Helical" evidence="10">
    <location>
        <begin position="160"/>
        <end position="177"/>
    </location>
</feature>
<keyword evidence="6 10" id="KW-0915">Sodium</keyword>
<evidence type="ECO:0000256" key="6">
    <source>
        <dbReference type="ARBA" id="ARBA00023053"/>
    </source>
</evidence>
<dbReference type="RefSeq" id="WP_129886665.1">
    <property type="nucleotide sequence ID" value="NZ_CP035758.1"/>
</dbReference>
<keyword evidence="5 10" id="KW-1133">Transmembrane helix</keyword>
<evidence type="ECO:0000256" key="3">
    <source>
        <dbReference type="ARBA" id="ARBA00022475"/>
    </source>
</evidence>
<proteinExistence type="inferred from homology"/>
<dbReference type="PANTHER" id="PTHR10110:SF86">
    <property type="entry name" value="SODIUM_HYDROGEN EXCHANGER 7"/>
    <property type="match status" value="1"/>
</dbReference>
<dbReference type="InterPro" id="IPR006153">
    <property type="entry name" value="Cation/H_exchanger_TM"/>
</dbReference>
<dbReference type="OrthoDB" id="9809206at2"/>
<accession>A0A4P6JM06</accession>
<feature type="transmembrane region" description="Helical" evidence="10">
    <location>
        <begin position="85"/>
        <end position="108"/>
    </location>
</feature>
<feature type="transmembrane region" description="Helical" evidence="10">
    <location>
        <begin position="30"/>
        <end position="50"/>
    </location>
</feature>
<evidence type="ECO:0000256" key="9">
    <source>
        <dbReference type="ARBA" id="ARBA00023201"/>
    </source>
</evidence>
<evidence type="ECO:0000313" key="12">
    <source>
        <dbReference type="EMBL" id="QBD76070.1"/>
    </source>
</evidence>
<feature type="transmembrane region" description="Helical" evidence="10">
    <location>
        <begin position="56"/>
        <end position="73"/>
    </location>
</feature>
<organism evidence="12 13">
    <name type="scientific">Ktedonosporobacter rubrisoli</name>
    <dbReference type="NCBI Taxonomy" id="2509675"/>
    <lineage>
        <taxon>Bacteria</taxon>
        <taxon>Bacillati</taxon>
        <taxon>Chloroflexota</taxon>
        <taxon>Ktedonobacteria</taxon>
        <taxon>Ktedonobacterales</taxon>
        <taxon>Ktedonosporobacteraceae</taxon>
        <taxon>Ktedonosporobacter</taxon>
    </lineage>
</organism>
<comment type="function">
    <text evidence="10">Na(+)/H(+) antiporter that extrudes sodium in exchange for external protons.</text>
</comment>
<dbReference type="NCBIfam" id="TIGR00831">
    <property type="entry name" value="a_cpa1"/>
    <property type="match status" value="1"/>
</dbReference>
<evidence type="ECO:0000256" key="10">
    <source>
        <dbReference type="RuleBase" id="RU366002"/>
    </source>
</evidence>
<keyword evidence="10" id="KW-0050">Antiport</keyword>
<dbReference type="Proteomes" id="UP000290365">
    <property type="component" value="Chromosome"/>
</dbReference>
<evidence type="ECO:0000313" key="13">
    <source>
        <dbReference type="Proteomes" id="UP000290365"/>
    </source>
</evidence>
<reference evidence="12 13" key="1">
    <citation type="submission" date="2019-01" db="EMBL/GenBank/DDBJ databases">
        <title>Ktedonosporobacter rubrisoli SCAWS-G2.</title>
        <authorList>
            <person name="Huang Y."/>
            <person name="Yan B."/>
        </authorList>
    </citation>
    <scope>NUCLEOTIDE SEQUENCE [LARGE SCALE GENOMIC DNA]</scope>
    <source>
        <strain evidence="12 13">SCAWS-G2</strain>
    </source>
</reference>
<dbReference type="GO" id="GO:0015386">
    <property type="term" value="F:potassium:proton antiporter activity"/>
    <property type="evidence" value="ECO:0007669"/>
    <property type="project" value="TreeGrafter"/>
</dbReference>
<dbReference type="KEGG" id="kbs:EPA93_08645"/>